<evidence type="ECO:0000259" key="10">
    <source>
        <dbReference type="PROSITE" id="PS51724"/>
    </source>
</evidence>
<accession>A0AA35UNY1</accession>
<keyword evidence="6 9" id="KW-0133">Cell shape</keyword>
<dbReference type="EMBL" id="OX458332">
    <property type="protein sequence ID" value="CAI8767612.1"/>
    <property type="molecule type" value="Genomic_DNA"/>
</dbReference>
<reference evidence="13" key="1">
    <citation type="submission" date="2023-03" db="EMBL/GenBank/DDBJ databases">
        <authorList>
            <person name="Pearce D."/>
        </authorList>
    </citation>
    <scope>NUCLEOTIDE SEQUENCE</scope>
    <source>
        <strain evidence="13">Mc</strain>
    </source>
</reference>
<evidence type="ECO:0000313" key="14">
    <source>
        <dbReference type="Proteomes" id="UP001158598"/>
    </source>
</evidence>
<dbReference type="InterPro" id="IPR036680">
    <property type="entry name" value="SPOR-like_sf"/>
</dbReference>
<dbReference type="CDD" id="cd16913">
    <property type="entry name" value="YkuD_like"/>
    <property type="match status" value="1"/>
</dbReference>
<dbReference type="PANTHER" id="PTHR30582">
    <property type="entry name" value="L,D-TRANSPEPTIDASE"/>
    <property type="match status" value="1"/>
</dbReference>
<dbReference type="Gene3D" id="3.30.70.1070">
    <property type="entry name" value="Sporulation related repeat"/>
    <property type="match status" value="1"/>
</dbReference>
<dbReference type="Proteomes" id="UP001158598">
    <property type="component" value="Chromosome"/>
</dbReference>
<dbReference type="Gene3D" id="2.40.440.10">
    <property type="entry name" value="L,D-transpeptidase catalytic domain-like"/>
    <property type="match status" value="1"/>
</dbReference>
<dbReference type="InterPro" id="IPR050979">
    <property type="entry name" value="LD-transpeptidase"/>
</dbReference>
<organism evidence="13 14">
    <name type="scientific">Methylococcus capsulatus</name>
    <dbReference type="NCBI Taxonomy" id="414"/>
    <lineage>
        <taxon>Bacteria</taxon>
        <taxon>Pseudomonadati</taxon>
        <taxon>Pseudomonadota</taxon>
        <taxon>Gammaproteobacteria</taxon>
        <taxon>Methylococcales</taxon>
        <taxon>Methylococcaceae</taxon>
        <taxon>Methylococcus</taxon>
    </lineage>
</organism>
<dbReference type="PROSITE" id="PS51724">
    <property type="entry name" value="SPOR"/>
    <property type="match status" value="1"/>
</dbReference>
<evidence type="ECO:0000256" key="4">
    <source>
        <dbReference type="ARBA" id="ARBA00022679"/>
    </source>
</evidence>
<evidence type="ECO:0000256" key="5">
    <source>
        <dbReference type="ARBA" id="ARBA00022801"/>
    </source>
</evidence>
<evidence type="ECO:0000259" key="11">
    <source>
        <dbReference type="PROSITE" id="PS51782"/>
    </source>
</evidence>
<dbReference type="GO" id="GO:0042834">
    <property type="term" value="F:peptidoglycan binding"/>
    <property type="evidence" value="ECO:0007669"/>
    <property type="project" value="InterPro"/>
</dbReference>
<dbReference type="GO" id="GO:0016757">
    <property type="term" value="F:glycosyltransferase activity"/>
    <property type="evidence" value="ECO:0007669"/>
    <property type="project" value="UniProtKB-KW"/>
</dbReference>
<gene>
    <name evidence="13" type="ORF">MCNOR_0956</name>
</gene>
<keyword evidence="7 9" id="KW-0573">Peptidoglycan synthesis</keyword>
<name>A0AA35UNY1_METCP</name>
<dbReference type="Pfam" id="PF01476">
    <property type="entry name" value="LysM"/>
    <property type="match status" value="1"/>
</dbReference>
<dbReference type="GO" id="GO:0008360">
    <property type="term" value="P:regulation of cell shape"/>
    <property type="evidence" value="ECO:0007669"/>
    <property type="project" value="UniProtKB-UniRule"/>
</dbReference>
<dbReference type="SUPFAM" id="SSF54106">
    <property type="entry name" value="LysM domain"/>
    <property type="match status" value="1"/>
</dbReference>
<feature type="active site" description="Nucleophile" evidence="9">
    <location>
        <position position="247"/>
    </location>
</feature>
<dbReference type="RefSeq" id="WP_238536809.1">
    <property type="nucleotide sequence ID" value="NZ_OX458332.1"/>
</dbReference>
<keyword evidence="4" id="KW-0808">Transferase</keyword>
<dbReference type="GO" id="GO:0005576">
    <property type="term" value="C:extracellular region"/>
    <property type="evidence" value="ECO:0007669"/>
    <property type="project" value="TreeGrafter"/>
</dbReference>
<evidence type="ECO:0000313" key="13">
    <source>
        <dbReference type="EMBL" id="CAI8767612.1"/>
    </source>
</evidence>
<dbReference type="SUPFAM" id="SSF141523">
    <property type="entry name" value="L,D-transpeptidase catalytic domain-like"/>
    <property type="match status" value="1"/>
</dbReference>
<dbReference type="SMART" id="SM00257">
    <property type="entry name" value="LysM"/>
    <property type="match status" value="1"/>
</dbReference>
<feature type="domain" description="L,D-TPase catalytic" evidence="12">
    <location>
        <begin position="134"/>
        <end position="271"/>
    </location>
</feature>
<protein>
    <submittedName>
        <fullName evidence="13">L,D-transpeptidase ErfK/SrfK</fullName>
    </submittedName>
</protein>
<dbReference type="InterPro" id="IPR005490">
    <property type="entry name" value="LD_TPept_cat_dom"/>
</dbReference>
<dbReference type="GO" id="GO:0071972">
    <property type="term" value="F:peptidoglycan L,D-transpeptidase activity"/>
    <property type="evidence" value="ECO:0007669"/>
    <property type="project" value="TreeGrafter"/>
</dbReference>
<evidence type="ECO:0000256" key="7">
    <source>
        <dbReference type="ARBA" id="ARBA00022984"/>
    </source>
</evidence>
<dbReference type="PROSITE" id="PS51782">
    <property type="entry name" value="LYSM"/>
    <property type="match status" value="1"/>
</dbReference>
<evidence type="ECO:0000256" key="8">
    <source>
        <dbReference type="ARBA" id="ARBA00023316"/>
    </source>
</evidence>
<sequence>MNVLHFPVFVSARRLCGHFSLPLPRPLILMAVAGALLGGCAFTPPPREAPPSPPPLPLAVEKHRFSVAGDESVVGQLASVEIRDGDTLSDIARHYGLGFQELAEANPGVDPWVPEAGRRLVLPLQFTLPDAPRKGVVINLATMRLYHFPAKAAEGVISTYPVGIGKEGRSTPTGYMTVVRKTEFPTWYPTENIRRDHALKGDPLPPAVSPGPDNPLGDYAMYLSRPQYLIHGTNKPYSIGFRASNGCIRLYPEDIAAVFPEVKPGAAVRIVNQPYLVGRKGGQVYLEAHEPYEELNRARLKSELTARLKRLEKKDGVVLDWTRVEQVLSEARGIPVPIQANSPPMAAVVAQAIELRRPVAWFGRPELPAADAGGWLVKAATTHEESSARRVAAVLNHQGPPIPARAVKAGDGFEVLAGPFKDDKTAKTVAKRLKIDLELDAEVRPPVDSMHVAGARPLARSGQ</sequence>
<dbReference type="InterPro" id="IPR036779">
    <property type="entry name" value="LysM_dom_sf"/>
</dbReference>
<dbReference type="CDD" id="cd00118">
    <property type="entry name" value="LysM"/>
    <property type="match status" value="1"/>
</dbReference>
<evidence type="ECO:0000256" key="9">
    <source>
        <dbReference type="PROSITE-ProRule" id="PRU01373"/>
    </source>
</evidence>
<dbReference type="Pfam" id="PF03734">
    <property type="entry name" value="YkuD"/>
    <property type="match status" value="1"/>
</dbReference>
<evidence type="ECO:0000256" key="6">
    <source>
        <dbReference type="ARBA" id="ARBA00022960"/>
    </source>
</evidence>
<dbReference type="Gene3D" id="3.10.350.10">
    <property type="entry name" value="LysM domain"/>
    <property type="match status" value="1"/>
</dbReference>
<keyword evidence="5" id="KW-0378">Hydrolase</keyword>
<dbReference type="PANTHER" id="PTHR30582:SF24">
    <property type="entry name" value="L,D-TRANSPEPTIDASE ERFK_SRFK-RELATED"/>
    <property type="match status" value="1"/>
</dbReference>
<dbReference type="SUPFAM" id="SSF110997">
    <property type="entry name" value="Sporulation related repeat"/>
    <property type="match status" value="1"/>
</dbReference>
<evidence type="ECO:0000256" key="3">
    <source>
        <dbReference type="ARBA" id="ARBA00022676"/>
    </source>
</evidence>
<dbReference type="Pfam" id="PF05036">
    <property type="entry name" value="SPOR"/>
    <property type="match status" value="1"/>
</dbReference>
<keyword evidence="3" id="KW-0328">Glycosyltransferase</keyword>
<feature type="domain" description="LysM" evidence="11">
    <location>
        <begin position="78"/>
        <end position="122"/>
    </location>
</feature>
<comment type="pathway">
    <text evidence="1 9">Cell wall biogenesis; peptidoglycan biosynthesis.</text>
</comment>
<dbReference type="PROSITE" id="PS52029">
    <property type="entry name" value="LD_TPASE"/>
    <property type="match status" value="1"/>
</dbReference>
<proteinExistence type="inferred from homology"/>
<evidence type="ECO:0000256" key="2">
    <source>
        <dbReference type="ARBA" id="ARBA00005992"/>
    </source>
</evidence>
<feature type="domain" description="SPOR" evidence="10">
    <location>
        <begin position="369"/>
        <end position="446"/>
    </location>
</feature>
<keyword evidence="8 9" id="KW-0961">Cell wall biogenesis/degradation</keyword>
<dbReference type="InterPro" id="IPR007730">
    <property type="entry name" value="SPOR-like_dom"/>
</dbReference>
<feature type="active site" description="Proton donor/acceptor" evidence="9">
    <location>
        <position position="231"/>
    </location>
</feature>
<dbReference type="InterPro" id="IPR018392">
    <property type="entry name" value="LysM"/>
</dbReference>
<comment type="similarity">
    <text evidence="2">Belongs to the YkuD family.</text>
</comment>
<dbReference type="GO" id="GO:0071555">
    <property type="term" value="P:cell wall organization"/>
    <property type="evidence" value="ECO:0007669"/>
    <property type="project" value="UniProtKB-UniRule"/>
</dbReference>
<dbReference type="AlphaFoldDB" id="A0AA35UNY1"/>
<dbReference type="GO" id="GO:0018104">
    <property type="term" value="P:peptidoglycan-protein cross-linking"/>
    <property type="evidence" value="ECO:0007669"/>
    <property type="project" value="TreeGrafter"/>
</dbReference>
<evidence type="ECO:0000259" key="12">
    <source>
        <dbReference type="PROSITE" id="PS52029"/>
    </source>
</evidence>
<dbReference type="InterPro" id="IPR038063">
    <property type="entry name" value="Transpep_catalytic_dom"/>
</dbReference>
<evidence type="ECO:0000256" key="1">
    <source>
        <dbReference type="ARBA" id="ARBA00004752"/>
    </source>
</evidence>